<proteinExistence type="predicted"/>
<feature type="region of interest" description="Disordered" evidence="1">
    <location>
        <begin position="32"/>
        <end position="61"/>
    </location>
</feature>
<organism evidence="2 3">
    <name type="scientific">Wolfiporia cocos (strain MD-104)</name>
    <name type="common">Brown rot fungus</name>
    <dbReference type="NCBI Taxonomy" id="742152"/>
    <lineage>
        <taxon>Eukaryota</taxon>
        <taxon>Fungi</taxon>
        <taxon>Dikarya</taxon>
        <taxon>Basidiomycota</taxon>
        <taxon>Agaricomycotina</taxon>
        <taxon>Agaricomycetes</taxon>
        <taxon>Polyporales</taxon>
        <taxon>Phaeolaceae</taxon>
        <taxon>Wolfiporia</taxon>
    </lineage>
</organism>
<gene>
    <name evidence="2" type="ORF">WOLCODRAFT_25060</name>
</gene>
<dbReference type="Proteomes" id="UP000218811">
    <property type="component" value="Unassembled WGS sequence"/>
</dbReference>
<feature type="region of interest" description="Disordered" evidence="1">
    <location>
        <begin position="102"/>
        <end position="137"/>
    </location>
</feature>
<evidence type="ECO:0000313" key="3">
    <source>
        <dbReference type="Proteomes" id="UP000218811"/>
    </source>
</evidence>
<protein>
    <submittedName>
        <fullName evidence="2">Uncharacterized protein</fullName>
    </submittedName>
</protein>
<reference evidence="2 3" key="1">
    <citation type="journal article" date="2012" name="Science">
        <title>The Paleozoic origin of enzymatic lignin decomposition reconstructed from 31 fungal genomes.</title>
        <authorList>
            <person name="Floudas D."/>
            <person name="Binder M."/>
            <person name="Riley R."/>
            <person name="Barry K."/>
            <person name="Blanchette R.A."/>
            <person name="Henrissat B."/>
            <person name="Martinez A.T."/>
            <person name="Otillar R."/>
            <person name="Spatafora J.W."/>
            <person name="Yadav J.S."/>
            <person name="Aerts A."/>
            <person name="Benoit I."/>
            <person name="Boyd A."/>
            <person name="Carlson A."/>
            <person name="Copeland A."/>
            <person name="Coutinho P.M."/>
            <person name="de Vries R.P."/>
            <person name="Ferreira P."/>
            <person name="Findley K."/>
            <person name="Foster B."/>
            <person name="Gaskell J."/>
            <person name="Glotzer D."/>
            <person name="Gorecki P."/>
            <person name="Heitman J."/>
            <person name="Hesse C."/>
            <person name="Hori C."/>
            <person name="Igarashi K."/>
            <person name="Jurgens J.A."/>
            <person name="Kallen N."/>
            <person name="Kersten P."/>
            <person name="Kohler A."/>
            <person name="Kuees U."/>
            <person name="Kumar T.K.A."/>
            <person name="Kuo A."/>
            <person name="LaButti K."/>
            <person name="Larrondo L.F."/>
            <person name="Lindquist E."/>
            <person name="Ling A."/>
            <person name="Lombard V."/>
            <person name="Lucas S."/>
            <person name="Lundell T."/>
            <person name="Martin R."/>
            <person name="McLaughlin D.J."/>
            <person name="Morgenstern I."/>
            <person name="Morin E."/>
            <person name="Murat C."/>
            <person name="Nagy L.G."/>
            <person name="Nolan M."/>
            <person name="Ohm R.A."/>
            <person name="Patyshakuliyeva A."/>
            <person name="Rokas A."/>
            <person name="Ruiz-Duenas F.J."/>
            <person name="Sabat G."/>
            <person name="Salamov A."/>
            <person name="Samejima M."/>
            <person name="Schmutz J."/>
            <person name="Slot J.C."/>
            <person name="St John F."/>
            <person name="Stenlid J."/>
            <person name="Sun H."/>
            <person name="Sun S."/>
            <person name="Syed K."/>
            <person name="Tsang A."/>
            <person name="Wiebenga A."/>
            <person name="Young D."/>
            <person name="Pisabarro A."/>
            <person name="Eastwood D.C."/>
            <person name="Martin F."/>
            <person name="Cullen D."/>
            <person name="Grigoriev I.V."/>
            <person name="Hibbett D.S."/>
        </authorList>
    </citation>
    <scope>NUCLEOTIDE SEQUENCE [LARGE SCALE GENOMIC DNA]</scope>
    <source>
        <strain evidence="2 3">MD-104</strain>
    </source>
</reference>
<evidence type="ECO:0000256" key="1">
    <source>
        <dbReference type="SAM" id="MobiDB-lite"/>
    </source>
</evidence>
<evidence type="ECO:0000313" key="2">
    <source>
        <dbReference type="EMBL" id="PCH41998.1"/>
    </source>
</evidence>
<feature type="compositionally biased region" description="Low complexity" evidence="1">
    <location>
        <begin position="33"/>
        <end position="54"/>
    </location>
</feature>
<accession>A0A2H3JVY4</accession>
<dbReference type="EMBL" id="KB468124">
    <property type="protein sequence ID" value="PCH41998.1"/>
    <property type="molecule type" value="Genomic_DNA"/>
</dbReference>
<dbReference type="AlphaFoldDB" id="A0A2H3JVY4"/>
<keyword evidence="3" id="KW-1185">Reference proteome</keyword>
<name>A0A2H3JVY4_WOLCO</name>
<sequence>MSAASKVGAGMWSGGVAGSVWYCDTGLLQSLQAPPSAARPDSPPFRSMSASSARRSLRRPPPPCPLSICPRFILQLAFSSTSLILAFAIDVLPSTSTSLIRVVGSAGPPASRREHRSGTADGPVPGGAVPSSSATPV</sequence>